<keyword evidence="5" id="KW-1185">Reference proteome</keyword>
<dbReference type="Pfam" id="PF00249">
    <property type="entry name" value="Myb_DNA-binding"/>
    <property type="match status" value="2"/>
</dbReference>
<dbReference type="OrthoDB" id="2143914at2759"/>
<feature type="region of interest" description="Disordered" evidence="1">
    <location>
        <begin position="589"/>
        <end position="682"/>
    </location>
</feature>
<gene>
    <name evidence="4" type="ORF">Rsub_01175</name>
</gene>
<feature type="region of interest" description="Disordered" evidence="1">
    <location>
        <begin position="743"/>
        <end position="797"/>
    </location>
</feature>
<protein>
    <recommendedName>
        <fullName evidence="6">Transcription factor</fullName>
    </recommendedName>
</protein>
<dbReference type="InterPro" id="IPR009057">
    <property type="entry name" value="Homeodomain-like_sf"/>
</dbReference>
<dbReference type="InParanoid" id="A0A2V0NPJ6"/>
<dbReference type="PANTHER" id="PTHR45614:SF218">
    <property type="entry name" value="TRANSCRIPTION FACTOR MYB119-RELATED"/>
    <property type="match status" value="1"/>
</dbReference>
<name>A0A2V0NPJ6_9CHLO</name>
<evidence type="ECO:0000313" key="4">
    <source>
        <dbReference type="EMBL" id="GBF88462.1"/>
    </source>
</evidence>
<proteinExistence type="predicted"/>
<dbReference type="InterPro" id="IPR050560">
    <property type="entry name" value="MYB_TF"/>
</dbReference>
<dbReference type="PROSITE" id="PS51294">
    <property type="entry name" value="HTH_MYB"/>
    <property type="match status" value="2"/>
</dbReference>
<sequence>MNMFGVGFGIGGPMGVALGGLGNPQQQLSMRRGSRLTESDNDYEADSDYSDDSSSTPGARRKRKGSSSLGGVRKPGGAGGTRVLHRWTAEEHARLEALVRQYGTERNWQLIAEGIRGRTGKQCRERWLNHMREGIIKGNWLADEEFHLALCHSLVGNQWSQHCRRLRGRTENSIKNYWNATLRSKQANKRRGFLWAYIDRVRGSLEDEGVRARAFAETVSAVYTHANSDWLPAWLRARIESGELEPPRLGEALGRGWRQLLETELAYLRDREADVSETGIPFPNPASCGAGGEPAVLGAGASPAGGAGAGAGSPARSARGGRGMGRQQEQHQQVSCDGWSAGLQACGARGDCALGADVRAACGDAGAAAAAAAACMAAAAAAGAGRVSAGGLDLICSSDLDAIMLAEGPACGGTGGHAFDVAAARAVAGEEADDLLAADLPDAMLPHAADPGAAGLQRAILTAPPVAWWGGGAAGGPALAAAVAAAAAGLAPGGEASPPLSRDSSFCGSFGSTGATPVMSRLRIASNSPAPLLLPGGAFGADGGGAQAPAAPAFGAGGLMALASAPSYASEHSVASALHAAGARGPYGSPTISTEMPGGTLLYPAGSAPLPAAEPQHSQQQHSQQSQQQAQQQQTQQQQPSVPAIMVTVPDSRACSSPFGSPHAQSGGAFDGSWGAPAPLRGGGSAPPALGIAAAAAAQPTLSRFAASRNSCGTAATGSMAAAAAFSDAVPVPFDAADAADAMQHSMGMQRAPQQEQQHLQPQESADALMLPPPRVPMRQSAAGGEGRTRASSGGGDDAVVLVSEHARASCCGSVGSGDAGHAGAVCAARGGAGPALSGGLNLLSSCSLGLLGRGDSVLLLEGAHALFESAAAPGACALTGRRASSMGGPGRLMSGARSNELAAAISGFVNGDAMREGAIDAVLGGDGAIHDL</sequence>
<dbReference type="SMART" id="SM00717">
    <property type="entry name" value="SANT"/>
    <property type="match status" value="2"/>
</dbReference>
<feature type="compositionally biased region" description="Low complexity" evidence="1">
    <location>
        <begin position="750"/>
        <end position="764"/>
    </location>
</feature>
<evidence type="ECO:0000313" key="5">
    <source>
        <dbReference type="Proteomes" id="UP000247498"/>
    </source>
</evidence>
<dbReference type="PANTHER" id="PTHR45614">
    <property type="entry name" value="MYB PROTEIN-RELATED"/>
    <property type="match status" value="1"/>
</dbReference>
<dbReference type="GO" id="GO:0000981">
    <property type="term" value="F:DNA-binding transcription factor activity, RNA polymerase II-specific"/>
    <property type="evidence" value="ECO:0007669"/>
    <property type="project" value="TreeGrafter"/>
</dbReference>
<dbReference type="PROSITE" id="PS50090">
    <property type="entry name" value="MYB_LIKE"/>
    <property type="match status" value="2"/>
</dbReference>
<dbReference type="GO" id="GO:0005634">
    <property type="term" value="C:nucleus"/>
    <property type="evidence" value="ECO:0007669"/>
    <property type="project" value="TreeGrafter"/>
</dbReference>
<dbReference type="Proteomes" id="UP000247498">
    <property type="component" value="Unassembled WGS sequence"/>
</dbReference>
<dbReference type="GO" id="GO:0000978">
    <property type="term" value="F:RNA polymerase II cis-regulatory region sequence-specific DNA binding"/>
    <property type="evidence" value="ECO:0007669"/>
    <property type="project" value="TreeGrafter"/>
</dbReference>
<evidence type="ECO:0000259" key="3">
    <source>
        <dbReference type="PROSITE" id="PS51294"/>
    </source>
</evidence>
<feature type="domain" description="Myb-like" evidence="2">
    <location>
        <begin position="132"/>
        <end position="182"/>
    </location>
</feature>
<dbReference type="EMBL" id="BDRX01000005">
    <property type="protein sequence ID" value="GBF88462.1"/>
    <property type="molecule type" value="Genomic_DNA"/>
</dbReference>
<comment type="caution">
    <text evidence="4">The sequence shown here is derived from an EMBL/GenBank/DDBJ whole genome shotgun (WGS) entry which is preliminary data.</text>
</comment>
<evidence type="ECO:0000259" key="2">
    <source>
        <dbReference type="PROSITE" id="PS50090"/>
    </source>
</evidence>
<feature type="domain" description="HTH myb-type" evidence="3">
    <location>
        <begin position="137"/>
        <end position="186"/>
    </location>
</feature>
<feature type="domain" description="Myb-like" evidence="2">
    <location>
        <begin position="86"/>
        <end position="131"/>
    </location>
</feature>
<dbReference type="SUPFAM" id="SSF46689">
    <property type="entry name" value="Homeodomain-like"/>
    <property type="match status" value="1"/>
</dbReference>
<feature type="domain" description="HTH myb-type" evidence="3">
    <location>
        <begin position="86"/>
        <end position="135"/>
    </location>
</feature>
<feature type="region of interest" description="Disordered" evidence="1">
    <location>
        <begin position="21"/>
        <end position="84"/>
    </location>
</feature>
<feature type="compositionally biased region" description="Acidic residues" evidence="1">
    <location>
        <begin position="39"/>
        <end position="51"/>
    </location>
</feature>
<feature type="compositionally biased region" description="Low complexity" evidence="1">
    <location>
        <begin position="616"/>
        <end position="639"/>
    </location>
</feature>
<dbReference type="AlphaFoldDB" id="A0A2V0NPJ6"/>
<accession>A0A2V0NPJ6</accession>
<feature type="region of interest" description="Disordered" evidence="1">
    <location>
        <begin position="299"/>
        <end position="333"/>
    </location>
</feature>
<dbReference type="InterPro" id="IPR017930">
    <property type="entry name" value="Myb_dom"/>
</dbReference>
<dbReference type="Gene3D" id="1.10.10.60">
    <property type="entry name" value="Homeodomain-like"/>
    <property type="match status" value="2"/>
</dbReference>
<evidence type="ECO:0000256" key="1">
    <source>
        <dbReference type="SAM" id="MobiDB-lite"/>
    </source>
</evidence>
<dbReference type="InterPro" id="IPR001005">
    <property type="entry name" value="SANT/Myb"/>
</dbReference>
<evidence type="ECO:0008006" key="6">
    <source>
        <dbReference type="Google" id="ProtNLM"/>
    </source>
</evidence>
<dbReference type="CDD" id="cd00167">
    <property type="entry name" value="SANT"/>
    <property type="match status" value="1"/>
</dbReference>
<organism evidence="4 5">
    <name type="scientific">Raphidocelis subcapitata</name>
    <dbReference type="NCBI Taxonomy" id="307507"/>
    <lineage>
        <taxon>Eukaryota</taxon>
        <taxon>Viridiplantae</taxon>
        <taxon>Chlorophyta</taxon>
        <taxon>core chlorophytes</taxon>
        <taxon>Chlorophyceae</taxon>
        <taxon>CS clade</taxon>
        <taxon>Sphaeropleales</taxon>
        <taxon>Selenastraceae</taxon>
        <taxon>Raphidocelis</taxon>
    </lineage>
</organism>
<reference evidence="4 5" key="1">
    <citation type="journal article" date="2018" name="Sci. Rep.">
        <title>Raphidocelis subcapitata (=Pseudokirchneriella subcapitata) provides an insight into genome evolution and environmental adaptations in the Sphaeropleales.</title>
        <authorList>
            <person name="Suzuki S."/>
            <person name="Yamaguchi H."/>
            <person name="Nakajima N."/>
            <person name="Kawachi M."/>
        </authorList>
    </citation>
    <scope>NUCLEOTIDE SEQUENCE [LARGE SCALE GENOMIC DNA]</scope>
    <source>
        <strain evidence="4 5">NIES-35</strain>
    </source>
</reference>